<comment type="caution">
    <text evidence="3">The sequence shown here is derived from an EMBL/GenBank/DDBJ whole genome shotgun (WGS) entry which is preliminary data.</text>
</comment>
<evidence type="ECO:0000313" key="3">
    <source>
        <dbReference type="EMBL" id="MCC2230641.1"/>
    </source>
</evidence>
<evidence type="ECO:0000259" key="2">
    <source>
        <dbReference type="PROSITE" id="PS50126"/>
    </source>
</evidence>
<gene>
    <name evidence="3" type="ORF">LKD81_06450</name>
</gene>
<protein>
    <submittedName>
        <fullName evidence="3">S1 RNA-binding domain-containing protein</fullName>
    </submittedName>
</protein>
<dbReference type="PROSITE" id="PS50126">
    <property type="entry name" value="S1"/>
    <property type="match status" value="1"/>
</dbReference>
<reference evidence="3" key="1">
    <citation type="submission" date="2021-10" db="EMBL/GenBank/DDBJ databases">
        <title>Anaerobic single-cell dispensing facilitates the cultivation of human gut bacteria.</title>
        <authorList>
            <person name="Afrizal A."/>
        </authorList>
    </citation>
    <scope>NUCLEOTIDE SEQUENCE</scope>
    <source>
        <strain evidence="3">CLA-AA-H215</strain>
    </source>
</reference>
<dbReference type="InterPro" id="IPR003029">
    <property type="entry name" value="S1_domain"/>
</dbReference>
<name>A0AAE3EAY5_9FIRM</name>
<organism evidence="3 4">
    <name type="scientific">Hominifimenecus microfluidus</name>
    <dbReference type="NCBI Taxonomy" id="2885348"/>
    <lineage>
        <taxon>Bacteria</taxon>
        <taxon>Bacillati</taxon>
        <taxon>Bacillota</taxon>
        <taxon>Clostridia</taxon>
        <taxon>Lachnospirales</taxon>
        <taxon>Lachnospiraceae</taxon>
        <taxon>Hominifimenecus</taxon>
    </lineage>
</organism>
<proteinExistence type="inferred from homology"/>
<dbReference type="Proteomes" id="UP001198182">
    <property type="component" value="Unassembled WGS sequence"/>
</dbReference>
<accession>A0AAE3EAY5</accession>
<dbReference type="RefSeq" id="WP_308453277.1">
    <property type="nucleotide sequence ID" value="NZ_JAJEQR010000014.1"/>
</dbReference>
<evidence type="ECO:0000256" key="1">
    <source>
        <dbReference type="PIRNR" id="PIRNR012524"/>
    </source>
</evidence>
<dbReference type="Pfam" id="PF17783">
    <property type="entry name" value="WHD_CvfB"/>
    <property type="match status" value="1"/>
</dbReference>
<dbReference type="InterPro" id="IPR040764">
    <property type="entry name" value="CvfB_WH"/>
</dbReference>
<dbReference type="AlphaFoldDB" id="A0AAE3EAY5"/>
<dbReference type="Pfam" id="PF21543">
    <property type="entry name" value="CvfB_2nd"/>
    <property type="match status" value="1"/>
</dbReference>
<dbReference type="InterPro" id="IPR048587">
    <property type="entry name" value="CvfB_S1_3rd"/>
</dbReference>
<sequence>MLELGKKQTLKVLRMKEIGAYVGEDEADAGILLPKKELPEGIEAGSELEVFVYKDSEDRWIATTLPVPFEVGEVACLPVSQVTDIGAFLDWGLVKELFLPFKEQKGKLRPGMQVPVLLYIDKSNRLCATMHIYRHLQSHAPYEKNDRVTGMVYEVKPELGVFIAVDRRYYGMIPAQEVYETYRPGDEVTARVLKIRNDGKLDLSARRKAHAQMNEDAEKVWQAILEYDGELPFTDKTDPAIIKRELSLSKNAFKRAVGHLLKQGRIELWDQSIVRKK</sequence>
<dbReference type="PIRSF" id="PIRSF012524">
    <property type="entry name" value="YitL_S1"/>
    <property type="match status" value="1"/>
</dbReference>
<dbReference type="GO" id="GO:0003676">
    <property type="term" value="F:nucleic acid binding"/>
    <property type="evidence" value="ECO:0007669"/>
    <property type="project" value="InterPro"/>
</dbReference>
<dbReference type="SMART" id="SM00316">
    <property type="entry name" value="S1"/>
    <property type="match status" value="2"/>
</dbReference>
<dbReference type="InterPro" id="IPR012340">
    <property type="entry name" value="NA-bd_OB-fold"/>
</dbReference>
<dbReference type="InterPro" id="IPR039566">
    <property type="entry name" value="CvfB_S1_st"/>
</dbReference>
<evidence type="ECO:0000313" key="4">
    <source>
        <dbReference type="Proteomes" id="UP001198182"/>
    </source>
</evidence>
<keyword evidence="4" id="KW-1185">Reference proteome</keyword>
<dbReference type="Pfam" id="PF13509">
    <property type="entry name" value="S1_2"/>
    <property type="match status" value="2"/>
</dbReference>
<comment type="similarity">
    <text evidence="1">Belongs to the CvfB family.</text>
</comment>
<dbReference type="PANTHER" id="PTHR37296:SF1">
    <property type="entry name" value="CONSERVED VIRULENCE FACTOR B"/>
    <property type="match status" value="1"/>
</dbReference>
<dbReference type="Gene3D" id="2.40.50.140">
    <property type="entry name" value="Nucleic acid-binding proteins"/>
    <property type="match status" value="2"/>
</dbReference>
<feature type="domain" description="S1 motif" evidence="2">
    <location>
        <begin position="145"/>
        <end position="206"/>
    </location>
</feature>
<dbReference type="InterPro" id="IPR014464">
    <property type="entry name" value="CvfB_fam"/>
</dbReference>
<dbReference type="EMBL" id="JAJEQR010000014">
    <property type="protein sequence ID" value="MCC2230641.1"/>
    <property type="molecule type" value="Genomic_DNA"/>
</dbReference>
<dbReference type="InterPro" id="IPR036388">
    <property type="entry name" value="WH-like_DNA-bd_sf"/>
</dbReference>
<dbReference type="PANTHER" id="PTHR37296">
    <property type="entry name" value="CONSERVED VIRULENCE FACTOR B"/>
    <property type="match status" value="1"/>
</dbReference>
<dbReference type="SUPFAM" id="SSF50249">
    <property type="entry name" value="Nucleic acid-binding proteins"/>
    <property type="match status" value="1"/>
</dbReference>
<dbReference type="Gene3D" id="1.10.10.10">
    <property type="entry name" value="Winged helix-like DNA-binding domain superfamily/Winged helix DNA-binding domain"/>
    <property type="match status" value="1"/>
</dbReference>